<dbReference type="InterPro" id="IPR037066">
    <property type="entry name" value="Plug_dom_sf"/>
</dbReference>
<evidence type="ECO:0000256" key="4">
    <source>
        <dbReference type="SAM" id="SignalP"/>
    </source>
</evidence>
<dbReference type="SUPFAM" id="SSF49464">
    <property type="entry name" value="Carboxypeptidase regulatory domain-like"/>
    <property type="match status" value="1"/>
</dbReference>
<dbReference type="Pfam" id="PF13715">
    <property type="entry name" value="CarbopepD_reg_2"/>
    <property type="match status" value="1"/>
</dbReference>
<comment type="subcellular location">
    <subcellularLocation>
        <location evidence="1">Cell outer membrane</location>
    </subcellularLocation>
</comment>
<reference evidence="6" key="1">
    <citation type="submission" date="2011-06" db="EMBL/GenBank/DDBJ databases">
        <title>The complete genome of chromosome of Runella slithyformis DSM 19594.</title>
        <authorList>
            <consortium name="US DOE Joint Genome Institute (JGI-PGF)"/>
            <person name="Lucas S."/>
            <person name="Han J."/>
            <person name="Lapidus A."/>
            <person name="Bruce D."/>
            <person name="Goodwin L."/>
            <person name="Pitluck S."/>
            <person name="Peters L."/>
            <person name="Kyrpides N."/>
            <person name="Mavromatis K."/>
            <person name="Ivanova N."/>
            <person name="Ovchinnikova G."/>
            <person name="Zhang X."/>
            <person name="Misra M."/>
            <person name="Detter J.C."/>
            <person name="Tapia R."/>
            <person name="Han C."/>
            <person name="Land M."/>
            <person name="Hauser L."/>
            <person name="Markowitz V."/>
            <person name="Cheng J.-F."/>
            <person name="Hugenholtz P."/>
            <person name="Woyke T."/>
            <person name="Wu D."/>
            <person name="Tindall B."/>
            <person name="Faehrich R."/>
            <person name="Brambilla E."/>
            <person name="Klenk H.-P."/>
            <person name="Eisen J.A."/>
        </authorList>
    </citation>
    <scope>NUCLEOTIDE SEQUENCE [LARGE SCALE GENOMIC DNA]</scope>
    <source>
        <strain evidence="6">ATCC 29530 / DSM 19594 / LMG 11500 / NCIMB 11436 / LSU 4</strain>
    </source>
</reference>
<name>A0A7U3ZQR4_RUNSL</name>
<dbReference type="Gene3D" id="2.170.130.10">
    <property type="entry name" value="TonB-dependent receptor, plug domain"/>
    <property type="match status" value="1"/>
</dbReference>
<feature type="chain" id="PRO_5030934728" evidence="4">
    <location>
        <begin position="21"/>
        <end position="773"/>
    </location>
</feature>
<evidence type="ECO:0000256" key="1">
    <source>
        <dbReference type="ARBA" id="ARBA00004442"/>
    </source>
</evidence>
<proteinExistence type="predicted"/>
<dbReference type="GO" id="GO:0009279">
    <property type="term" value="C:cell outer membrane"/>
    <property type="evidence" value="ECO:0007669"/>
    <property type="project" value="UniProtKB-SubCell"/>
</dbReference>
<dbReference type="EMBL" id="CP002859">
    <property type="protein sequence ID" value="AEI51630.1"/>
    <property type="molecule type" value="Genomic_DNA"/>
</dbReference>
<sequence length="773" mass="86318">MHLVIYFIVLFLFTSTATFAQTLTQTIKGQVTDAESRQPLAGASVIVTSIQPLKGGQTDANGFFRLEDVPVGRHTLKITFMGYENGLVQELVVGSGKEVELSVRLTESLQQLETVTVKAPTPHGTALNDMATVSARSFSVEQVKRYAAAINDPARMALTYAGVAGNSEQSNALIIRGNSPKGVLWRMEGVEIPNPNHFAEEGSTGGGISALSVNMLGNSDFFTGAFPAEYGNATSGVFDLKLRKGNHEKREYALQVGVLGADIAAEGPFSSDRKASYLVNYRYSTLELLKRAGIKIAGDATPDFQDGAFKLFFPVTKNSTVSLWGMGGLSRQLRNRTTQQDAFHSDRGVLGLNVTHFISEKSFVDATLSWSANRQTYDATRLQQVYIREENFTNQAYRLSAQFNHKFNARHSLRTGLIISNLRFQLLNRTTDGTKVSTTHNQQGDTYLVQAYSQWKYRISPVVTLNAGLHATQLTLNRQSSIEPRSGLRWTVAPRQALTVGVGVHSRMEALSTYFAEVKGKDGTISFANKNLALLKSAHFVAGYEFRPHEDWRWQAEVYYQRQYNVPIGTANTKSAVWRTESLLNLIDGYTTDSLVSDGTGRNYGLDLTVEKFLTDGLYFILTTSVYQAKYTARDGIERNGRFNGGFVQNILLGKEWKMGRAKTNTLAINVRSLWAGGNRYVPIDLAQSQKRNTTVRVYARSYEEQLPAYFRFDTRVSFTKNRRRTTSTVSIDIQNLFNRLNLFQPYYESTTKSIQFDTQLGLVPVVNWRLEF</sequence>
<dbReference type="Proteomes" id="UP000000493">
    <property type="component" value="Chromosome"/>
</dbReference>
<dbReference type="InterPro" id="IPR036942">
    <property type="entry name" value="Beta-barrel_TonB_sf"/>
</dbReference>
<protein>
    <submittedName>
        <fullName evidence="5">TonB-dependent receptor plug</fullName>
    </submittedName>
</protein>
<dbReference type="KEGG" id="rsi:Runsl_5337"/>
<keyword evidence="3" id="KW-0998">Cell outer membrane</keyword>
<accession>A0A7U3ZQR4</accession>
<feature type="signal peptide" evidence="4">
    <location>
        <begin position="1"/>
        <end position="20"/>
    </location>
</feature>
<dbReference type="AlphaFoldDB" id="A0A7U3ZQR4"/>
<dbReference type="Gene3D" id="2.40.170.20">
    <property type="entry name" value="TonB-dependent receptor, beta-barrel domain"/>
    <property type="match status" value="1"/>
</dbReference>
<evidence type="ECO:0000313" key="5">
    <source>
        <dbReference type="EMBL" id="AEI51630.1"/>
    </source>
</evidence>
<dbReference type="Gene3D" id="2.60.40.1120">
    <property type="entry name" value="Carboxypeptidase-like, regulatory domain"/>
    <property type="match status" value="1"/>
</dbReference>
<keyword evidence="5" id="KW-0675">Receptor</keyword>
<organism evidence="5 6">
    <name type="scientific">Runella slithyformis (strain ATCC 29530 / DSM 19594 / LMG 11500 / NCIMB 11436 / LSU 4)</name>
    <dbReference type="NCBI Taxonomy" id="761193"/>
    <lineage>
        <taxon>Bacteria</taxon>
        <taxon>Pseudomonadati</taxon>
        <taxon>Bacteroidota</taxon>
        <taxon>Cytophagia</taxon>
        <taxon>Cytophagales</taxon>
        <taxon>Spirosomataceae</taxon>
        <taxon>Runella</taxon>
    </lineage>
</organism>
<keyword evidence="4" id="KW-0732">Signal</keyword>
<dbReference type="RefSeq" id="WP_013930898.1">
    <property type="nucleotide sequence ID" value="NC_015703.1"/>
</dbReference>
<evidence type="ECO:0000313" key="6">
    <source>
        <dbReference type="Proteomes" id="UP000000493"/>
    </source>
</evidence>
<dbReference type="SUPFAM" id="SSF56935">
    <property type="entry name" value="Porins"/>
    <property type="match status" value="1"/>
</dbReference>
<reference evidence="5 6" key="2">
    <citation type="journal article" date="2012" name="Stand. Genomic Sci.">
        <title>Complete genome sequence of the aquatic bacterium Runella slithyformis type strain (LSU 4(T)).</title>
        <authorList>
            <person name="Copeland A."/>
            <person name="Zhang X."/>
            <person name="Misra M."/>
            <person name="Lapidus A."/>
            <person name="Nolan M."/>
            <person name="Lucas S."/>
            <person name="Deshpande S."/>
            <person name="Cheng J.F."/>
            <person name="Tapia R."/>
            <person name="Goodwin L.A."/>
            <person name="Pitluck S."/>
            <person name="Liolios K."/>
            <person name="Pagani I."/>
            <person name="Ivanova N."/>
            <person name="Mikhailova N."/>
            <person name="Pati A."/>
            <person name="Chen A."/>
            <person name="Palaniappan K."/>
            <person name="Land M."/>
            <person name="Hauser L."/>
            <person name="Pan C."/>
            <person name="Jeffries C.D."/>
            <person name="Detter J.C."/>
            <person name="Brambilla E.M."/>
            <person name="Rohde M."/>
            <person name="Djao O.D."/>
            <person name="Goker M."/>
            <person name="Sikorski J."/>
            <person name="Tindall B.J."/>
            <person name="Woyke T."/>
            <person name="Bristow J."/>
            <person name="Eisen J.A."/>
            <person name="Markowitz V."/>
            <person name="Hugenholtz P."/>
            <person name="Kyrpides N.C."/>
            <person name="Klenk H.P."/>
            <person name="Mavromatis K."/>
        </authorList>
    </citation>
    <scope>NUCLEOTIDE SEQUENCE [LARGE SCALE GENOMIC DNA]</scope>
    <source>
        <strain evidence="6">ATCC 29530 / DSM 19594 / LMG 11500 / NCIMB 11436 / LSU 4</strain>
    </source>
</reference>
<keyword evidence="2" id="KW-0472">Membrane</keyword>
<evidence type="ECO:0000256" key="3">
    <source>
        <dbReference type="ARBA" id="ARBA00023237"/>
    </source>
</evidence>
<gene>
    <name evidence="5" type="ordered locus">Runsl_5337</name>
</gene>
<keyword evidence="6" id="KW-1185">Reference proteome</keyword>
<dbReference type="InterPro" id="IPR008969">
    <property type="entry name" value="CarboxyPept-like_regulatory"/>
</dbReference>
<evidence type="ECO:0000256" key="2">
    <source>
        <dbReference type="ARBA" id="ARBA00023136"/>
    </source>
</evidence>